<evidence type="ECO:0000313" key="2">
    <source>
        <dbReference type="Proteomes" id="UP000235371"/>
    </source>
</evidence>
<dbReference type="OrthoDB" id="3508416at2759"/>
<evidence type="ECO:0008006" key="3">
    <source>
        <dbReference type="Google" id="ProtNLM"/>
    </source>
</evidence>
<dbReference type="Proteomes" id="UP000235371">
    <property type="component" value="Unassembled WGS sequence"/>
</dbReference>
<sequence>MNVPRRATLILFLRSEEEDDAQYEQMGESDQARNPYELNSRPIISRENPEFREVALRLESMQESSGLASIQTPPSGRTFRPSMMALEKYGLVDRPSRDSKYLGHKFKEHRHAVPDALNCGLWLSCLDPMTTVEELFGVIRTGAVYALNITPPQDGYPTAAASVYFMAHSGAEQFLGQVNSRQGIIIRSSRIKAIYNKHGQEQQSNLERTRVLRISGPAQEMTRDFWEKFFERRVDYQLSHIMQRSRNGGRRDMEFGFARIDGQACSVKLAIEAEPAFRGIFQVGYGKDPCDPHGRPQ</sequence>
<reference evidence="1 2" key="1">
    <citation type="submission" date="2016-04" db="EMBL/GenBank/DDBJ databases">
        <title>A degradative enzymes factory behind the ericoid mycorrhizal symbiosis.</title>
        <authorList>
            <consortium name="DOE Joint Genome Institute"/>
            <person name="Martino E."/>
            <person name="Morin E."/>
            <person name="Grelet G."/>
            <person name="Kuo A."/>
            <person name="Kohler A."/>
            <person name="Daghino S."/>
            <person name="Barry K."/>
            <person name="Choi C."/>
            <person name="Cichocki N."/>
            <person name="Clum A."/>
            <person name="Copeland A."/>
            <person name="Hainaut M."/>
            <person name="Haridas S."/>
            <person name="Labutti K."/>
            <person name="Lindquist E."/>
            <person name="Lipzen A."/>
            <person name="Khouja H.-R."/>
            <person name="Murat C."/>
            <person name="Ohm R."/>
            <person name="Olson A."/>
            <person name="Spatafora J."/>
            <person name="Veneault-Fourrey C."/>
            <person name="Henrissat B."/>
            <person name="Grigoriev I."/>
            <person name="Martin F."/>
            <person name="Perotto S."/>
        </authorList>
    </citation>
    <scope>NUCLEOTIDE SEQUENCE [LARGE SCALE GENOMIC DNA]</scope>
    <source>
        <strain evidence="1 2">E</strain>
    </source>
</reference>
<dbReference type="InParanoid" id="A0A2J6SI93"/>
<evidence type="ECO:0000313" key="1">
    <source>
        <dbReference type="EMBL" id="PMD50492.1"/>
    </source>
</evidence>
<dbReference type="AlphaFoldDB" id="A0A2J6SI93"/>
<organism evidence="1 2">
    <name type="scientific">Hyaloscypha bicolor E</name>
    <dbReference type="NCBI Taxonomy" id="1095630"/>
    <lineage>
        <taxon>Eukaryota</taxon>
        <taxon>Fungi</taxon>
        <taxon>Dikarya</taxon>
        <taxon>Ascomycota</taxon>
        <taxon>Pezizomycotina</taxon>
        <taxon>Leotiomycetes</taxon>
        <taxon>Helotiales</taxon>
        <taxon>Hyaloscyphaceae</taxon>
        <taxon>Hyaloscypha</taxon>
        <taxon>Hyaloscypha bicolor</taxon>
    </lineage>
</organism>
<dbReference type="GeneID" id="36579547"/>
<dbReference type="EMBL" id="KZ613913">
    <property type="protein sequence ID" value="PMD50492.1"/>
    <property type="molecule type" value="Genomic_DNA"/>
</dbReference>
<protein>
    <recommendedName>
        <fullName evidence="3">RRM domain-containing protein</fullName>
    </recommendedName>
</protein>
<name>A0A2J6SI93_9HELO</name>
<dbReference type="RefSeq" id="XP_024727396.1">
    <property type="nucleotide sequence ID" value="XM_024871465.1"/>
</dbReference>
<keyword evidence="2" id="KW-1185">Reference proteome</keyword>
<proteinExistence type="predicted"/>
<accession>A0A2J6SI93</accession>
<gene>
    <name evidence="1" type="ORF">K444DRAFT_269587</name>
</gene>